<dbReference type="eggNOG" id="COG1017">
    <property type="taxonomic scope" value="Bacteria"/>
</dbReference>
<name>Q7NKA6_GLOVI</name>
<accession>Q7NKA6</accession>
<dbReference type="InterPro" id="IPR000971">
    <property type="entry name" value="Globin"/>
</dbReference>
<gene>
    <name evidence="7" type="ordered locus">glr1572</name>
</gene>
<dbReference type="InterPro" id="IPR009050">
    <property type="entry name" value="Globin-like_sf"/>
</dbReference>
<dbReference type="EMBL" id="BA000045">
    <property type="protein sequence ID" value="BAC89513.1"/>
    <property type="molecule type" value="Genomic_DNA"/>
</dbReference>
<evidence type="ECO:0000256" key="4">
    <source>
        <dbReference type="ARBA" id="ARBA00023004"/>
    </source>
</evidence>
<dbReference type="Gene3D" id="1.10.490.10">
    <property type="entry name" value="Globins"/>
    <property type="match status" value="1"/>
</dbReference>
<dbReference type="AlphaFoldDB" id="Q7NKA6"/>
<dbReference type="GO" id="GO:0019825">
    <property type="term" value="F:oxygen binding"/>
    <property type="evidence" value="ECO:0007669"/>
    <property type="project" value="InterPro"/>
</dbReference>
<sequence>MLMEVTAMALQVKLLEQSFEGVKPNAHAFAASFYDNLFSDFPQTQALFAHSDMQAQQQKLLASLVLVVENLRQPQVLSTALQDLGNRHAGYGIVPEHYPMVGTSLLKTFETYLGDAWTPEVKQAWVDAYGAITGLMLTGAES</sequence>
<evidence type="ECO:0000256" key="3">
    <source>
        <dbReference type="ARBA" id="ARBA00022723"/>
    </source>
</evidence>
<dbReference type="PATRIC" id="fig|251221.4.peg.1608"/>
<dbReference type="InParanoid" id="Q7NKA6"/>
<evidence type="ECO:0000313" key="7">
    <source>
        <dbReference type="EMBL" id="BAC89513.1"/>
    </source>
</evidence>
<dbReference type="OrthoDB" id="315417at2"/>
<evidence type="ECO:0000256" key="2">
    <source>
        <dbReference type="ARBA" id="ARBA00022621"/>
    </source>
</evidence>
<keyword evidence="1 5" id="KW-0349">Heme</keyword>
<dbReference type="CDD" id="cd12131">
    <property type="entry name" value="HGbI-like"/>
    <property type="match status" value="1"/>
</dbReference>
<feature type="domain" description="Globin" evidence="6">
    <location>
        <begin position="6"/>
        <end position="141"/>
    </location>
</feature>
<reference evidence="7 8" key="1">
    <citation type="journal article" date="2003" name="DNA Res.">
        <title>Complete genome structure of Gloeobacter violaceus PCC 7421, a cyanobacterium that lacks thylakoids.</title>
        <authorList>
            <person name="Nakamura Y."/>
            <person name="Kaneko T."/>
            <person name="Sato S."/>
            <person name="Mimuro M."/>
            <person name="Miyashita H."/>
            <person name="Tsuchiya T."/>
            <person name="Sasamoto S."/>
            <person name="Watanabe A."/>
            <person name="Kawashima K."/>
            <person name="Kishida Y."/>
            <person name="Kiyokawa C."/>
            <person name="Kohara M."/>
            <person name="Matsumoto M."/>
            <person name="Matsuno A."/>
            <person name="Nakazaki N."/>
            <person name="Shimpo S."/>
            <person name="Takeuchi C."/>
            <person name="Yamada M."/>
            <person name="Tabata S."/>
        </authorList>
    </citation>
    <scope>NUCLEOTIDE SEQUENCE [LARGE SCALE GENOMIC DNA]</scope>
    <source>
        <strain evidence="8">ATCC 29082 / PCC 7421</strain>
    </source>
</reference>
<dbReference type="KEGG" id="gvi:glr1572"/>
<evidence type="ECO:0000259" key="6">
    <source>
        <dbReference type="PROSITE" id="PS01033"/>
    </source>
</evidence>
<dbReference type="PANTHER" id="PTHR43396">
    <property type="entry name" value="FLAVOHEMOPROTEIN"/>
    <property type="match status" value="1"/>
</dbReference>
<dbReference type="GO" id="GO:0005344">
    <property type="term" value="F:oxygen carrier activity"/>
    <property type="evidence" value="ECO:0007669"/>
    <property type="project" value="UniProtKB-KW"/>
</dbReference>
<keyword evidence="3" id="KW-0479">Metal-binding</keyword>
<dbReference type="Pfam" id="PF00042">
    <property type="entry name" value="Globin"/>
    <property type="match status" value="1"/>
</dbReference>
<keyword evidence="8" id="KW-1185">Reference proteome</keyword>
<comment type="similarity">
    <text evidence="5">Belongs to the globin family.</text>
</comment>
<dbReference type="SUPFAM" id="SSF46458">
    <property type="entry name" value="Globin-like"/>
    <property type="match status" value="1"/>
</dbReference>
<dbReference type="EnsemblBacteria" id="BAC89513">
    <property type="protein sequence ID" value="BAC89513"/>
    <property type="gene ID" value="BAC89513"/>
</dbReference>
<dbReference type="GO" id="GO:0020037">
    <property type="term" value="F:heme binding"/>
    <property type="evidence" value="ECO:0007669"/>
    <property type="project" value="InterPro"/>
</dbReference>
<dbReference type="GO" id="GO:0046872">
    <property type="term" value="F:metal ion binding"/>
    <property type="evidence" value="ECO:0007669"/>
    <property type="project" value="UniProtKB-KW"/>
</dbReference>
<dbReference type="PROSITE" id="PS01033">
    <property type="entry name" value="GLOBIN"/>
    <property type="match status" value="1"/>
</dbReference>
<dbReference type="PhylomeDB" id="Q7NKA6"/>
<protein>
    <submittedName>
        <fullName evidence="7">Glr1572 protein</fullName>
    </submittedName>
</protein>
<organism evidence="7 8">
    <name type="scientific">Gloeobacter violaceus (strain ATCC 29082 / PCC 7421)</name>
    <dbReference type="NCBI Taxonomy" id="251221"/>
    <lineage>
        <taxon>Bacteria</taxon>
        <taxon>Bacillati</taxon>
        <taxon>Cyanobacteriota</taxon>
        <taxon>Cyanophyceae</taxon>
        <taxon>Gloeobacterales</taxon>
        <taxon>Gloeobacteraceae</taxon>
        <taxon>Gloeobacter</taxon>
    </lineage>
</organism>
<proteinExistence type="inferred from homology"/>
<dbReference type="InterPro" id="IPR012292">
    <property type="entry name" value="Globin/Proto"/>
</dbReference>
<evidence type="ECO:0000256" key="5">
    <source>
        <dbReference type="RuleBase" id="RU000356"/>
    </source>
</evidence>
<reference evidence="7 8" key="2">
    <citation type="journal article" date="2003" name="DNA Res.">
        <title>Complete genome structure of Gloeobacter violaceus PCC 7421, a cyanobacterium that lacks thylakoids (supplement).</title>
        <authorList>
            <person name="Nakamura Y."/>
            <person name="Kaneko T."/>
            <person name="Sato S."/>
            <person name="Mimuro M."/>
            <person name="Miyashita H."/>
            <person name="Tsuchiya T."/>
            <person name="Sasamoto S."/>
            <person name="Watanabe A."/>
            <person name="Kawashima K."/>
            <person name="Kishida Y."/>
            <person name="Kiyokawa C."/>
            <person name="Kohara M."/>
            <person name="Matsumoto M."/>
            <person name="Matsuno A."/>
            <person name="Nakazaki N."/>
            <person name="Shimpo S."/>
            <person name="Takeuchi C."/>
            <person name="Yamada M."/>
            <person name="Tabata S."/>
        </authorList>
    </citation>
    <scope>NUCLEOTIDE SEQUENCE [LARGE SCALE GENOMIC DNA]</scope>
    <source>
        <strain evidence="8">ATCC 29082 / PCC 7421</strain>
    </source>
</reference>
<keyword evidence="4" id="KW-0408">Iron</keyword>
<keyword evidence="2 5" id="KW-0561">Oxygen transport</keyword>
<dbReference type="Proteomes" id="UP000000557">
    <property type="component" value="Chromosome"/>
</dbReference>
<keyword evidence="5" id="KW-0813">Transport</keyword>
<evidence type="ECO:0000256" key="1">
    <source>
        <dbReference type="ARBA" id="ARBA00022617"/>
    </source>
</evidence>
<dbReference type="PANTHER" id="PTHR43396:SF3">
    <property type="entry name" value="FLAVOHEMOPROTEIN"/>
    <property type="match status" value="1"/>
</dbReference>
<evidence type="ECO:0000313" key="8">
    <source>
        <dbReference type="Proteomes" id="UP000000557"/>
    </source>
</evidence>
<dbReference type="STRING" id="251221.gene:10759061"/>
<dbReference type="HOGENOM" id="CLU_003827_13_3_3"/>